<comment type="caution">
    <text evidence="1">The sequence shown here is derived from an EMBL/GenBank/DDBJ whole genome shotgun (WGS) entry which is preliminary data.</text>
</comment>
<proteinExistence type="predicted"/>
<reference evidence="2" key="1">
    <citation type="submission" date="2017-02" db="EMBL/GenBank/DDBJ databases">
        <authorList>
            <person name="Tafer H."/>
            <person name="Lopandic K."/>
        </authorList>
    </citation>
    <scope>NUCLEOTIDE SEQUENCE [LARGE SCALE GENOMIC DNA]</scope>
    <source>
        <strain evidence="2">CBS 366.77</strain>
    </source>
</reference>
<accession>A0A3A3A4Y3</accession>
<dbReference type="AlphaFoldDB" id="A0A3A3A4Y3"/>
<gene>
    <name evidence="1" type="ORF">PHISCL_02600</name>
</gene>
<sequence>MGLEVQYSDETSFRLGLCDDSVVKLTLCLSLQGIYSSTVSDDAIQSIRVGKSCSSDVLAIELWTTNRVFMIGEIEEGRAAHFEFPAAMIYAFSHHDRYMAPVVGFAIPNEQYAGAVRNGFESRPIQTISFSPEPHHGGFSSRGKLSGIVGIIAYSRTDPPESLSGIALATTASPL</sequence>
<organism evidence="1 2">
    <name type="scientific">Aspergillus sclerotialis</name>
    <dbReference type="NCBI Taxonomy" id="2070753"/>
    <lineage>
        <taxon>Eukaryota</taxon>
        <taxon>Fungi</taxon>
        <taxon>Dikarya</taxon>
        <taxon>Ascomycota</taxon>
        <taxon>Pezizomycotina</taxon>
        <taxon>Eurotiomycetes</taxon>
        <taxon>Eurotiomycetidae</taxon>
        <taxon>Eurotiales</taxon>
        <taxon>Aspergillaceae</taxon>
        <taxon>Aspergillus</taxon>
        <taxon>Aspergillus subgen. Polypaecilum</taxon>
    </lineage>
</organism>
<keyword evidence="2" id="KW-1185">Reference proteome</keyword>
<evidence type="ECO:0000313" key="1">
    <source>
        <dbReference type="EMBL" id="RJE25065.1"/>
    </source>
</evidence>
<protein>
    <submittedName>
        <fullName evidence="1">Uncharacterized protein</fullName>
    </submittedName>
</protein>
<dbReference type="Proteomes" id="UP000266188">
    <property type="component" value="Unassembled WGS sequence"/>
</dbReference>
<name>A0A3A3A4Y3_9EURO</name>
<dbReference type="EMBL" id="MVGC01000059">
    <property type="protein sequence ID" value="RJE25065.1"/>
    <property type="molecule type" value="Genomic_DNA"/>
</dbReference>
<evidence type="ECO:0000313" key="2">
    <source>
        <dbReference type="Proteomes" id="UP000266188"/>
    </source>
</evidence>